<keyword evidence="7 17" id="KW-0235">DNA replication</keyword>
<dbReference type="FunFam" id="3.40.50.1010:FF:000001">
    <property type="entry name" value="DNA polymerase I"/>
    <property type="match status" value="1"/>
</dbReference>
<dbReference type="CDD" id="cd09859">
    <property type="entry name" value="PIN_53EXO"/>
    <property type="match status" value="1"/>
</dbReference>
<organism evidence="21 22">
    <name type="scientific">Belnapia rosea</name>
    <dbReference type="NCBI Taxonomy" id="938405"/>
    <lineage>
        <taxon>Bacteria</taxon>
        <taxon>Pseudomonadati</taxon>
        <taxon>Pseudomonadota</taxon>
        <taxon>Alphaproteobacteria</taxon>
        <taxon>Acetobacterales</taxon>
        <taxon>Roseomonadaceae</taxon>
        <taxon>Belnapia</taxon>
    </lineage>
</organism>
<keyword evidence="10 17" id="KW-0378">Hydrolase</keyword>
<dbReference type="SUPFAM" id="SSF53098">
    <property type="entry name" value="Ribonuclease H-like"/>
    <property type="match status" value="1"/>
</dbReference>
<dbReference type="CDD" id="cd06139">
    <property type="entry name" value="DNA_polA_I_Ecoli_like_exo"/>
    <property type="match status" value="1"/>
</dbReference>
<dbReference type="GO" id="GO:0008409">
    <property type="term" value="F:5'-3' exonuclease activity"/>
    <property type="evidence" value="ECO:0007669"/>
    <property type="project" value="UniProtKB-UniRule"/>
</dbReference>
<keyword evidence="8" id="KW-0540">Nuclease</keyword>
<keyword evidence="13 17" id="KW-0238">DNA-binding</keyword>
<dbReference type="CDD" id="cd08637">
    <property type="entry name" value="DNA_pol_A_pol_I_C"/>
    <property type="match status" value="1"/>
</dbReference>
<dbReference type="InterPro" id="IPR002298">
    <property type="entry name" value="DNA_polymerase_A"/>
</dbReference>
<dbReference type="STRING" id="938405.SAMN02927895_01326"/>
<dbReference type="GO" id="GO:0006261">
    <property type="term" value="P:DNA-templated DNA replication"/>
    <property type="evidence" value="ECO:0007669"/>
    <property type="project" value="UniProtKB-UniRule"/>
</dbReference>
<evidence type="ECO:0000256" key="11">
    <source>
        <dbReference type="ARBA" id="ARBA00022839"/>
    </source>
</evidence>
<evidence type="ECO:0000256" key="17">
    <source>
        <dbReference type="RuleBase" id="RU004460"/>
    </source>
</evidence>
<keyword evidence="14 17" id="KW-0234">DNA repair</keyword>
<dbReference type="PANTHER" id="PTHR10133">
    <property type="entry name" value="DNA POLYMERASE I"/>
    <property type="match status" value="1"/>
</dbReference>
<evidence type="ECO:0000256" key="1">
    <source>
        <dbReference type="ARBA" id="ARBA00007705"/>
    </source>
</evidence>
<evidence type="ECO:0000256" key="14">
    <source>
        <dbReference type="ARBA" id="ARBA00023204"/>
    </source>
</evidence>
<dbReference type="Gene3D" id="1.20.1060.10">
    <property type="entry name" value="Taq DNA Polymerase, Chain T, domain 4"/>
    <property type="match status" value="1"/>
</dbReference>
<dbReference type="InterPro" id="IPR019760">
    <property type="entry name" value="DNA-dir_DNA_pol_A_CS"/>
</dbReference>
<evidence type="ECO:0000259" key="20">
    <source>
        <dbReference type="SMART" id="SM00482"/>
    </source>
</evidence>
<dbReference type="SUPFAM" id="SSF47807">
    <property type="entry name" value="5' to 3' exonuclease, C-terminal subdomain"/>
    <property type="match status" value="1"/>
</dbReference>
<comment type="function">
    <text evidence="17">In addition to polymerase activity, this DNA polymerase exhibits 3'-5' and 5'-3' exonuclease activity.</text>
</comment>
<sequence length="955" mass="102983">MSATTTKPESAEEAVPVAAPGTRHLVLVDGSGYIFRAYHALPPMTRPDGTPVNAVFGFTQMLSSFLAEHRGSHLAVVFDASRSTFRNEIFPNYKAHRPEPPEELVPQFGLIREATEAFGVARVEAPGFEADDLIAAYARAFHETGGEVTIVSSDKDLMQLVRPGVQMLDPIKRRPIREAEVVEKFGVPPEKVIEVQALIGDPVDNVPGVPKIGPKTAAELILAYGDLESVLANTAQIKQPMRRQNLEQYAEQARLSKRLVTLDDQAPLTLPIEALAVRPPEPAALSKFLAEQGFRSVIARMGLGEAAGDASTRARNSAISAAQAAAAPAAPADPGTIPFGPYETVTTPDALAAWIAEAAAAGVIGLDTETDSLDALKANLVGVCLATAPGRACYIPLRHVTPGANQGDMLAEPEKAAPPQLPFAEAMAALRPLLEDSGVLKVLQHAKYDLEVLGRAENGGIAVTPVDDTMLISYAMEAGKHGHGMDELSRLHLNHTPIPFDQVTGTGRARISFAAVPLDRATEYAAEDADVTLRLWHVLRPRLREEGALALYEQVERRMVAVLRDMEVEGIKVDGVELARIGEDFVARMAVLEQEIHGLAGRPFSVGSPKQLGEILFDEMGLSGGRKGKSGAWGTDAAVLEELAAQGVPLARKVLDWRQLSKLKSTYVDGLTAQLDPRTGRVHTDFSMANTSTGRLASTEPNLQNIPVRTEEGQRIRRAFVADPGHVLMSADYSQIELRLLAHMADVPALREAFETGQDIHSRTAADIFRLAPEAVDREARRRAKTINFGIIYGMSAFGLAGRLGIGAGEAKGIIDAYFGQYPGIRAAMERLKEEARLRGYVSTSFGRRLWIQDIGTKDPVRRAGAERAAINAPFQGGAAEIIKRAMVRLPRALREAGLKARLLLQVHDELVLEVPEAEVEPTGALVRQVMEGVATLRVPLAVEVGTGRSWAEAH</sequence>
<feature type="domain" description="3'-5' exonuclease" evidence="18">
    <location>
        <begin position="342"/>
        <end position="544"/>
    </location>
</feature>
<evidence type="ECO:0000256" key="3">
    <source>
        <dbReference type="ARBA" id="ARBA00012417"/>
    </source>
</evidence>
<dbReference type="InterPro" id="IPR043502">
    <property type="entry name" value="DNA/RNA_pol_sf"/>
</dbReference>
<dbReference type="PANTHER" id="PTHR10133:SF27">
    <property type="entry name" value="DNA POLYMERASE NU"/>
    <property type="match status" value="1"/>
</dbReference>
<dbReference type="InterPro" id="IPR012337">
    <property type="entry name" value="RNaseH-like_sf"/>
</dbReference>
<comment type="subunit">
    <text evidence="2">Single-chain monomer with multiple functions.</text>
</comment>
<name>A0A1G6VRG2_9PROT</name>
<dbReference type="GO" id="GO:0006302">
    <property type="term" value="P:double-strand break repair"/>
    <property type="evidence" value="ECO:0007669"/>
    <property type="project" value="TreeGrafter"/>
</dbReference>
<reference evidence="21 22" key="1">
    <citation type="submission" date="2016-10" db="EMBL/GenBank/DDBJ databases">
        <authorList>
            <person name="de Groot N.N."/>
        </authorList>
    </citation>
    <scope>NUCLEOTIDE SEQUENCE [LARGE SCALE GENOMIC DNA]</scope>
    <source>
        <strain evidence="21 22">CPCC 100156</strain>
    </source>
</reference>
<dbReference type="EC" id="2.7.7.7" evidence="3 16"/>
<dbReference type="PRINTS" id="PR00868">
    <property type="entry name" value="DNAPOLI"/>
</dbReference>
<keyword evidence="12 17" id="KW-0239">DNA-directed DNA polymerase</keyword>
<evidence type="ECO:0000256" key="6">
    <source>
        <dbReference type="ARBA" id="ARBA00022695"/>
    </source>
</evidence>
<evidence type="ECO:0000256" key="8">
    <source>
        <dbReference type="ARBA" id="ARBA00022722"/>
    </source>
</evidence>
<dbReference type="CDD" id="cd09898">
    <property type="entry name" value="H3TH_53EXO"/>
    <property type="match status" value="1"/>
</dbReference>
<dbReference type="InterPro" id="IPR008918">
    <property type="entry name" value="HhH2"/>
</dbReference>
<evidence type="ECO:0000256" key="4">
    <source>
        <dbReference type="ARBA" id="ARBA00020311"/>
    </source>
</evidence>
<dbReference type="EMBL" id="FMZX01000009">
    <property type="protein sequence ID" value="SDD56131.1"/>
    <property type="molecule type" value="Genomic_DNA"/>
</dbReference>
<dbReference type="InterPro" id="IPR018320">
    <property type="entry name" value="DNA_polymerase_1"/>
</dbReference>
<evidence type="ECO:0000259" key="18">
    <source>
        <dbReference type="SMART" id="SM00474"/>
    </source>
</evidence>
<dbReference type="NCBIfam" id="TIGR00593">
    <property type="entry name" value="pola"/>
    <property type="match status" value="1"/>
</dbReference>
<comment type="similarity">
    <text evidence="1 17">Belongs to the DNA polymerase type-A family.</text>
</comment>
<dbReference type="Pfam" id="PF01612">
    <property type="entry name" value="DNA_pol_A_exo1"/>
    <property type="match status" value="1"/>
</dbReference>
<comment type="catalytic activity">
    <reaction evidence="15 17">
        <text>DNA(n) + a 2'-deoxyribonucleoside 5'-triphosphate = DNA(n+1) + diphosphate</text>
        <dbReference type="Rhea" id="RHEA:22508"/>
        <dbReference type="Rhea" id="RHEA-COMP:17339"/>
        <dbReference type="Rhea" id="RHEA-COMP:17340"/>
        <dbReference type="ChEBI" id="CHEBI:33019"/>
        <dbReference type="ChEBI" id="CHEBI:61560"/>
        <dbReference type="ChEBI" id="CHEBI:173112"/>
        <dbReference type="EC" id="2.7.7.7"/>
    </reaction>
</comment>
<evidence type="ECO:0000256" key="10">
    <source>
        <dbReference type="ARBA" id="ARBA00022801"/>
    </source>
</evidence>
<keyword evidence="6 17" id="KW-0548">Nucleotidyltransferase</keyword>
<dbReference type="FunFam" id="1.20.1060.10:FF:000001">
    <property type="entry name" value="DNA polymerase I"/>
    <property type="match status" value="1"/>
</dbReference>
<evidence type="ECO:0000256" key="5">
    <source>
        <dbReference type="ARBA" id="ARBA00022679"/>
    </source>
</evidence>
<keyword evidence="22" id="KW-1185">Reference proteome</keyword>
<evidence type="ECO:0000256" key="12">
    <source>
        <dbReference type="ARBA" id="ARBA00022932"/>
    </source>
</evidence>
<dbReference type="InterPro" id="IPR001098">
    <property type="entry name" value="DNA-dir_DNA_pol_A_palm_dom"/>
</dbReference>
<dbReference type="SMART" id="SM00474">
    <property type="entry name" value="35EXOc"/>
    <property type="match status" value="1"/>
</dbReference>
<dbReference type="Pfam" id="PF01367">
    <property type="entry name" value="5_3_exonuc"/>
    <property type="match status" value="1"/>
</dbReference>
<evidence type="ECO:0000259" key="19">
    <source>
        <dbReference type="SMART" id="SM00475"/>
    </source>
</evidence>
<dbReference type="AlphaFoldDB" id="A0A1G6VRG2"/>
<dbReference type="GO" id="GO:0003677">
    <property type="term" value="F:DNA binding"/>
    <property type="evidence" value="ECO:0007669"/>
    <property type="project" value="UniProtKB-UniRule"/>
</dbReference>
<dbReference type="SMART" id="SM00475">
    <property type="entry name" value="53EXOc"/>
    <property type="match status" value="1"/>
</dbReference>
<dbReference type="GO" id="GO:0008408">
    <property type="term" value="F:3'-5' exonuclease activity"/>
    <property type="evidence" value="ECO:0007669"/>
    <property type="project" value="UniProtKB-UniRule"/>
</dbReference>
<evidence type="ECO:0000256" key="15">
    <source>
        <dbReference type="ARBA" id="ARBA00049244"/>
    </source>
</evidence>
<evidence type="ECO:0000256" key="7">
    <source>
        <dbReference type="ARBA" id="ARBA00022705"/>
    </source>
</evidence>
<dbReference type="Gene3D" id="3.30.420.10">
    <property type="entry name" value="Ribonuclease H-like superfamily/Ribonuclease H"/>
    <property type="match status" value="1"/>
</dbReference>
<dbReference type="GO" id="GO:0003887">
    <property type="term" value="F:DNA-directed DNA polymerase activity"/>
    <property type="evidence" value="ECO:0007669"/>
    <property type="project" value="UniProtKB-UniRule"/>
</dbReference>
<feature type="domain" description="5'-3' exonuclease" evidence="19">
    <location>
        <begin position="23"/>
        <end position="278"/>
    </location>
</feature>
<dbReference type="InterPro" id="IPR029060">
    <property type="entry name" value="PIN-like_dom_sf"/>
</dbReference>
<dbReference type="FunFam" id="1.10.150.20:FF:000002">
    <property type="entry name" value="DNA polymerase I"/>
    <property type="match status" value="1"/>
</dbReference>
<dbReference type="Pfam" id="PF00476">
    <property type="entry name" value="DNA_pol_A"/>
    <property type="match status" value="1"/>
</dbReference>
<accession>A0A1G6VRG2</accession>
<dbReference type="InterPro" id="IPR020045">
    <property type="entry name" value="DNA_polI_H3TH"/>
</dbReference>
<evidence type="ECO:0000313" key="21">
    <source>
        <dbReference type="EMBL" id="SDD56131.1"/>
    </source>
</evidence>
<dbReference type="InterPro" id="IPR036279">
    <property type="entry name" value="5-3_exonuclease_C_sf"/>
</dbReference>
<dbReference type="InterPro" id="IPR036397">
    <property type="entry name" value="RNaseH_sf"/>
</dbReference>
<dbReference type="Pfam" id="PF02739">
    <property type="entry name" value="5_3_exonuc_N"/>
    <property type="match status" value="1"/>
</dbReference>
<evidence type="ECO:0000313" key="22">
    <source>
        <dbReference type="Proteomes" id="UP000198925"/>
    </source>
</evidence>
<evidence type="ECO:0000256" key="16">
    <source>
        <dbReference type="NCBIfam" id="TIGR00593"/>
    </source>
</evidence>
<protein>
    <recommendedName>
        <fullName evidence="4 16">DNA polymerase I</fullName>
        <ecNumber evidence="3 16">2.7.7.7</ecNumber>
    </recommendedName>
</protein>
<dbReference type="Gene3D" id="3.30.70.370">
    <property type="match status" value="1"/>
</dbReference>
<dbReference type="Gene3D" id="1.10.150.20">
    <property type="entry name" value="5' to 3' exonuclease, C-terminal subdomain"/>
    <property type="match status" value="2"/>
</dbReference>
<feature type="domain" description="DNA-directed DNA polymerase family A palm" evidence="20">
    <location>
        <begin position="713"/>
        <end position="919"/>
    </location>
</feature>
<keyword evidence="11 17" id="KW-0269">Exonuclease</keyword>
<dbReference type="Gene3D" id="3.40.50.1010">
    <property type="entry name" value="5'-nuclease"/>
    <property type="match status" value="1"/>
</dbReference>
<dbReference type="NCBIfam" id="NF004397">
    <property type="entry name" value="PRK05755.1"/>
    <property type="match status" value="1"/>
</dbReference>
<keyword evidence="9 17" id="KW-0227">DNA damage</keyword>
<dbReference type="PROSITE" id="PS00447">
    <property type="entry name" value="DNA_POLYMERASE_A"/>
    <property type="match status" value="1"/>
</dbReference>
<evidence type="ECO:0000256" key="13">
    <source>
        <dbReference type="ARBA" id="ARBA00023125"/>
    </source>
</evidence>
<dbReference type="SMART" id="SM00482">
    <property type="entry name" value="POLAc"/>
    <property type="match status" value="1"/>
</dbReference>
<proteinExistence type="inferred from homology"/>
<dbReference type="SUPFAM" id="SSF56672">
    <property type="entry name" value="DNA/RNA polymerases"/>
    <property type="match status" value="1"/>
</dbReference>
<dbReference type="Proteomes" id="UP000198925">
    <property type="component" value="Unassembled WGS sequence"/>
</dbReference>
<dbReference type="InterPro" id="IPR002421">
    <property type="entry name" value="5-3_exonuclease"/>
</dbReference>
<dbReference type="InterPro" id="IPR020046">
    <property type="entry name" value="5-3_exonucl_a-hlix_arch_N"/>
</dbReference>
<keyword evidence="5 17" id="KW-0808">Transferase</keyword>
<dbReference type="SUPFAM" id="SSF88723">
    <property type="entry name" value="PIN domain-like"/>
    <property type="match status" value="1"/>
</dbReference>
<evidence type="ECO:0000256" key="2">
    <source>
        <dbReference type="ARBA" id="ARBA00011541"/>
    </source>
</evidence>
<gene>
    <name evidence="17" type="primary">polA</name>
    <name evidence="21" type="ORF">SAMN04487779_1009148</name>
</gene>
<dbReference type="SMART" id="SM00279">
    <property type="entry name" value="HhH2"/>
    <property type="match status" value="1"/>
</dbReference>
<dbReference type="FunFam" id="1.10.150.20:FF:000003">
    <property type="entry name" value="DNA polymerase I"/>
    <property type="match status" value="1"/>
</dbReference>
<evidence type="ECO:0000256" key="9">
    <source>
        <dbReference type="ARBA" id="ARBA00022763"/>
    </source>
</evidence>
<dbReference type="InterPro" id="IPR002562">
    <property type="entry name" value="3'-5'_exonuclease_dom"/>
</dbReference>